<gene>
    <name evidence="2" type="ORF">ENH87_03415</name>
</gene>
<dbReference type="EMBL" id="DRGL01000017">
    <property type="protein sequence ID" value="HEA19947.1"/>
    <property type="molecule type" value="Genomic_DNA"/>
</dbReference>
<dbReference type="AlphaFoldDB" id="A0A831QN48"/>
<accession>A0A831QN48</accession>
<dbReference type="Gene3D" id="2.60.120.260">
    <property type="entry name" value="Galactose-binding domain-like"/>
    <property type="match status" value="1"/>
</dbReference>
<proteinExistence type="predicted"/>
<dbReference type="Proteomes" id="UP000886191">
    <property type="component" value="Unassembled WGS sequence"/>
</dbReference>
<protein>
    <submittedName>
        <fullName evidence="2">Uncharacterized protein</fullName>
    </submittedName>
</protein>
<feature type="chain" id="PRO_5032307548" evidence="1">
    <location>
        <begin position="19"/>
        <end position="864"/>
    </location>
</feature>
<feature type="signal peptide" evidence="1">
    <location>
        <begin position="1"/>
        <end position="18"/>
    </location>
</feature>
<organism evidence="2">
    <name type="scientific">Pricia antarctica</name>
    <dbReference type="NCBI Taxonomy" id="641691"/>
    <lineage>
        <taxon>Bacteria</taxon>
        <taxon>Pseudomonadati</taxon>
        <taxon>Bacteroidota</taxon>
        <taxon>Flavobacteriia</taxon>
        <taxon>Flavobacteriales</taxon>
        <taxon>Flavobacteriaceae</taxon>
        <taxon>Pricia</taxon>
    </lineage>
</organism>
<name>A0A831QN48_9FLAO</name>
<keyword evidence="1" id="KW-0732">Signal</keyword>
<evidence type="ECO:0000256" key="1">
    <source>
        <dbReference type="SAM" id="SignalP"/>
    </source>
</evidence>
<reference evidence="2" key="1">
    <citation type="journal article" date="2020" name="mSystems">
        <title>Genome- and Community-Level Interaction Insights into Carbon Utilization and Element Cycling Functions of Hydrothermarchaeota in Hydrothermal Sediment.</title>
        <authorList>
            <person name="Zhou Z."/>
            <person name="Liu Y."/>
            <person name="Xu W."/>
            <person name="Pan J."/>
            <person name="Luo Z.H."/>
            <person name="Li M."/>
        </authorList>
    </citation>
    <scope>NUCLEOTIDE SEQUENCE [LARGE SCALE GENOMIC DNA]</scope>
    <source>
        <strain evidence="2">HyVt-345</strain>
    </source>
</reference>
<comment type="caution">
    <text evidence="2">The sequence shown here is derived from an EMBL/GenBank/DDBJ whole genome shotgun (WGS) entry which is preliminary data.</text>
</comment>
<sequence>MKNYFIIILFMFTALVSAQVQVTKEGHPKFPKKQAATSIASQDTVLISKVDGIVMGIAYSDFTAGLGGGTALSFTGPLTNSGGTVSINQSQLTAPWAGLTGVPPNIDLNKLDDFSGDYNDLINKPSGNTNLFLNGNQLENDNGTGVDLSPFAPQDITGKQDNITLTTTGTDGPATLTGNTLNVPQYAGEQNLAEVLANGNDAEDEGIKGLSSIKLNPVGSSTRGWELKSNFANDDFVFAGETAPGSGTYATINKINMSGTPLATTDLIDVSYGNTNYFIRKGFGTQTVETSPIFNGTSMSINSYLRVNDAFPTFNKNLVVAKVLEIRDSIGSADFVMRAVEYDQPGETAIGGSISRKENLFSIRNTNSPEIGLDLYNDGHTEMGGLIRLRDLGVGGPALEMVTVDNSGYLSSQAIPSGSDGTGTDDQTAAEVPFIPNGSIAATNVQEAIQEVRDEATGGASFDEAANYEPTGDWTFSNPVTVYSGTFSAQYGDNGMNFYRDGITYIDQRGELGSFYFRTNNSGGNISNRMAIGSSSIQSFLPLDLNDNKLTEVGVGTISTDGVNKGQMDAAIASATTSLSTDQANRIDNIGKVFASNKTANFTYSVEDIRKTSGPEIGQKTRVYNASSTDYTGTLNDIGNIGESIMQYHTGAGRLKTSPGSGVQIFDGGTDVSDKNIYTVQNKDMALVKRAPSVFSLSGTYLVEDAPVGNPELYTTANWLATAPYEADSGTGLNGGGDATIQSSTNAIYTDGSTYAVQVNLPDGASDRLEINLALEPNTTYTVSMSWATALGGSSMSMSAWSGFTDGNPLSGWTPSATSPTTTLTRYTKNFTTNGDATQLMRYYINNVTSQTGYFEGLSIKLAE</sequence>
<evidence type="ECO:0000313" key="2">
    <source>
        <dbReference type="EMBL" id="HEA19947.1"/>
    </source>
</evidence>